<dbReference type="SUPFAM" id="SSF141868">
    <property type="entry name" value="EAL domain-like"/>
    <property type="match status" value="1"/>
</dbReference>
<dbReference type="GO" id="GO:0016020">
    <property type="term" value="C:membrane"/>
    <property type="evidence" value="ECO:0007669"/>
    <property type="project" value="UniProtKB-UniRule"/>
</dbReference>
<feature type="transmembrane region" description="Helical" evidence="1">
    <location>
        <begin position="81"/>
        <end position="100"/>
    </location>
</feature>
<dbReference type="InterPro" id="IPR035965">
    <property type="entry name" value="PAS-like_dom_sf"/>
</dbReference>
<dbReference type="PROSITE" id="PS50887">
    <property type="entry name" value="GGDEF"/>
    <property type="match status" value="1"/>
</dbReference>
<dbReference type="InterPro" id="IPR052155">
    <property type="entry name" value="Biofilm_reg_signaling"/>
</dbReference>
<comment type="caution">
    <text evidence="5">The sequence shown here is derived from an EMBL/GenBank/DDBJ whole genome shotgun (WGS) entry which is preliminary data.</text>
</comment>
<evidence type="ECO:0000259" key="3">
    <source>
        <dbReference type="PROSITE" id="PS50887"/>
    </source>
</evidence>
<evidence type="ECO:0000259" key="2">
    <source>
        <dbReference type="PROSITE" id="PS50883"/>
    </source>
</evidence>
<dbReference type="InterPro" id="IPR029787">
    <property type="entry name" value="Nucleotide_cyclase"/>
</dbReference>
<evidence type="ECO:0000313" key="5">
    <source>
        <dbReference type="EMBL" id="MBJ3784595.1"/>
    </source>
</evidence>
<feature type="domain" description="EAL" evidence="2">
    <location>
        <begin position="560"/>
        <end position="810"/>
    </location>
</feature>
<dbReference type="PROSITE" id="PS50924">
    <property type="entry name" value="MHYT"/>
    <property type="match status" value="1"/>
</dbReference>
<dbReference type="PANTHER" id="PTHR44757:SF2">
    <property type="entry name" value="BIOFILM ARCHITECTURE MAINTENANCE PROTEIN MBAA"/>
    <property type="match status" value="1"/>
</dbReference>
<sequence>MPVIEFFFTAHDPALIVLAATICMISSYACIGLARHAARSSGRMRDVWTAVAAMAVGFGIWATHFVAVLAFRPGFTLSYDLWMTALSLLIAIGVCGAGIAMASRGRTFSDRFLGGAVVGVAISTMHYTGIAALVMGGRLAWDPGMVATSILAGIAMGGVALGIGMDGRLRHMLTGALLLTLAICAMHFTAMAAADFSLCFPLSVNGELDGFWLSIGLTFISILLLGLALGSAVLDEADRRRTERERERELRDAAEIVAVTQKLELAMTHMAQGLGLYGIDGTLQLYNQRFPTLLGIHPLTNLKGMSFRDTCRLTIAGTDVAVEDIEQRIEATLASHLPLIEEGGEIVIAFGEDRVLQVSHSPVGDGSWVTTLDDITERHRSQRAIAHLARHDGLTGLPNRARFNESFDLARSRAEETRSQVAVIAIDLDHFKEINDNHGHAAGDMVLKTLASRFNALLREGESIARLGGDEFAAIKVFSGMDALREFLVRLEDALSRRVEGEGLALSTGGSIGVAVWPEDGRDLSKLMSNADLAMYRAKAEFDRRICYYERDMDEQARERRDMARDLWTALEQNAFYLAYQVQKSVSTGETTGYEVLLRWNRPGHGEVSPSDFIPVAEECGAINAIGVWVLKMACLDAASWPEPYKIAVNVSGLQLAQVDFIETVRSTLFMSGLAPHRLELEVTETSIISDKQRALHILRQIKAMGVSIAIDDFGTGYSSLETLRSFPFDKIKLDRSFMREVESNEQSKAIVRAILTLGRSLSVPVLAEGVETRAQLDVLRKEGCTEAQGFLLGRPGAIDWDDRLESGLTG</sequence>
<dbReference type="InterPro" id="IPR000160">
    <property type="entry name" value="GGDEF_dom"/>
</dbReference>
<feature type="transmembrane region" description="Helical" evidence="1">
    <location>
        <begin position="15"/>
        <end position="35"/>
    </location>
</feature>
<dbReference type="InterPro" id="IPR043128">
    <property type="entry name" value="Rev_trsase/Diguanyl_cyclase"/>
</dbReference>
<dbReference type="PANTHER" id="PTHR44757">
    <property type="entry name" value="DIGUANYLATE CYCLASE DGCP"/>
    <property type="match status" value="1"/>
</dbReference>
<dbReference type="Pfam" id="PF00990">
    <property type="entry name" value="GGDEF"/>
    <property type="match status" value="1"/>
</dbReference>
<dbReference type="Proteomes" id="UP000602124">
    <property type="component" value="Unassembled WGS sequence"/>
</dbReference>
<feature type="transmembrane region" description="Helical" evidence="1">
    <location>
        <begin position="47"/>
        <end position="69"/>
    </location>
</feature>
<dbReference type="Gene3D" id="3.30.70.270">
    <property type="match status" value="1"/>
</dbReference>
<dbReference type="InterPro" id="IPR005330">
    <property type="entry name" value="MHYT_dom"/>
</dbReference>
<accession>A0A934IYK9</accession>
<dbReference type="AlphaFoldDB" id="A0A934IYK9"/>
<feature type="transmembrane region" description="Helical" evidence="1">
    <location>
        <begin position="112"/>
        <end position="134"/>
    </location>
</feature>
<dbReference type="Pfam" id="PF12860">
    <property type="entry name" value="PAS_7"/>
    <property type="match status" value="1"/>
</dbReference>
<evidence type="ECO:0000313" key="6">
    <source>
        <dbReference type="Proteomes" id="UP000602124"/>
    </source>
</evidence>
<protein>
    <submittedName>
        <fullName evidence="5">EAL domain-containing protein</fullName>
    </submittedName>
</protein>
<dbReference type="SMART" id="SM00052">
    <property type="entry name" value="EAL"/>
    <property type="match status" value="1"/>
</dbReference>
<dbReference type="SUPFAM" id="SSF55785">
    <property type="entry name" value="PYP-like sensor domain (PAS domain)"/>
    <property type="match status" value="1"/>
</dbReference>
<feature type="domain" description="GGDEF" evidence="3">
    <location>
        <begin position="419"/>
        <end position="551"/>
    </location>
</feature>
<evidence type="ECO:0000259" key="4">
    <source>
        <dbReference type="PROSITE" id="PS50924"/>
    </source>
</evidence>
<dbReference type="Gene3D" id="3.30.450.20">
    <property type="entry name" value="PAS domain"/>
    <property type="match status" value="1"/>
</dbReference>
<dbReference type="Pfam" id="PF03707">
    <property type="entry name" value="MHYT"/>
    <property type="match status" value="3"/>
</dbReference>
<gene>
    <name evidence="5" type="ORF">JEQ47_07690</name>
</gene>
<feature type="domain" description="MHYT" evidence="4">
    <location>
        <begin position="11"/>
        <end position="197"/>
    </location>
</feature>
<organism evidence="5 6">
    <name type="scientific">Devosia sediminis</name>
    <dbReference type="NCBI Taxonomy" id="2798801"/>
    <lineage>
        <taxon>Bacteria</taxon>
        <taxon>Pseudomonadati</taxon>
        <taxon>Pseudomonadota</taxon>
        <taxon>Alphaproteobacteria</taxon>
        <taxon>Hyphomicrobiales</taxon>
        <taxon>Devosiaceae</taxon>
        <taxon>Devosia</taxon>
    </lineage>
</organism>
<feature type="transmembrane region" description="Helical" evidence="1">
    <location>
        <begin position="176"/>
        <end position="198"/>
    </location>
</feature>
<name>A0A934IYK9_9HYPH</name>
<evidence type="ECO:0000256" key="1">
    <source>
        <dbReference type="PROSITE-ProRule" id="PRU00244"/>
    </source>
</evidence>
<dbReference type="InterPro" id="IPR035919">
    <property type="entry name" value="EAL_sf"/>
</dbReference>
<dbReference type="CDD" id="cd01948">
    <property type="entry name" value="EAL"/>
    <property type="match status" value="1"/>
</dbReference>
<dbReference type="RefSeq" id="WP_198875836.1">
    <property type="nucleotide sequence ID" value="NZ_JAEKMH010000002.1"/>
</dbReference>
<dbReference type="InterPro" id="IPR001633">
    <property type="entry name" value="EAL_dom"/>
</dbReference>
<keyword evidence="1" id="KW-0472">Membrane</keyword>
<reference evidence="5" key="1">
    <citation type="submission" date="2020-12" db="EMBL/GenBank/DDBJ databases">
        <title>Devosia sp. MSA67 isolated from Mo River.</title>
        <authorList>
            <person name="Ma F."/>
            <person name="Zi Z."/>
        </authorList>
    </citation>
    <scope>NUCLEOTIDE SEQUENCE</scope>
    <source>
        <strain evidence="5">MSA67</strain>
    </source>
</reference>
<keyword evidence="1" id="KW-1133">Transmembrane helix</keyword>
<dbReference type="SMART" id="SM00267">
    <property type="entry name" value="GGDEF"/>
    <property type="match status" value="1"/>
</dbReference>
<keyword evidence="6" id="KW-1185">Reference proteome</keyword>
<feature type="transmembrane region" description="Helical" evidence="1">
    <location>
        <begin position="146"/>
        <end position="164"/>
    </location>
</feature>
<dbReference type="SUPFAM" id="SSF55073">
    <property type="entry name" value="Nucleotide cyclase"/>
    <property type="match status" value="1"/>
</dbReference>
<keyword evidence="1" id="KW-0812">Transmembrane</keyword>
<dbReference type="Pfam" id="PF00563">
    <property type="entry name" value="EAL"/>
    <property type="match status" value="1"/>
</dbReference>
<dbReference type="Gene3D" id="3.20.20.450">
    <property type="entry name" value="EAL domain"/>
    <property type="match status" value="1"/>
</dbReference>
<dbReference type="NCBIfam" id="TIGR00254">
    <property type="entry name" value="GGDEF"/>
    <property type="match status" value="1"/>
</dbReference>
<dbReference type="EMBL" id="JAEKMH010000002">
    <property type="protein sequence ID" value="MBJ3784595.1"/>
    <property type="molecule type" value="Genomic_DNA"/>
</dbReference>
<dbReference type="CDD" id="cd01949">
    <property type="entry name" value="GGDEF"/>
    <property type="match status" value="1"/>
</dbReference>
<proteinExistence type="predicted"/>
<dbReference type="PROSITE" id="PS50883">
    <property type="entry name" value="EAL"/>
    <property type="match status" value="1"/>
</dbReference>
<feature type="transmembrane region" description="Helical" evidence="1">
    <location>
        <begin position="210"/>
        <end position="234"/>
    </location>
</feature>